<feature type="compositionally biased region" description="Basic and acidic residues" evidence="1">
    <location>
        <begin position="62"/>
        <end position="74"/>
    </location>
</feature>
<accession>A0A1G7P624</accession>
<organism evidence="2 3">
    <name type="scientific">Bradyrhizobium brasilense</name>
    <dbReference type="NCBI Taxonomy" id="1419277"/>
    <lineage>
        <taxon>Bacteria</taxon>
        <taxon>Pseudomonadati</taxon>
        <taxon>Pseudomonadota</taxon>
        <taxon>Alphaproteobacteria</taxon>
        <taxon>Hyphomicrobiales</taxon>
        <taxon>Nitrobacteraceae</taxon>
        <taxon>Bradyrhizobium</taxon>
    </lineage>
</organism>
<dbReference type="Proteomes" id="UP000199245">
    <property type="component" value="Unassembled WGS sequence"/>
</dbReference>
<feature type="compositionally biased region" description="Basic residues" evidence="1">
    <location>
        <begin position="207"/>
        <end position="219"/>
    </location>
</feature>
<feature type="region of interest" description="Disordered" evidence="1">
    <location>
        <begin position="60"/>
        <end position="81"/>
    </location>
</feature>
<evidence type="ECO:0000256" key="1">
    <source>
        <dbReference type="SAM" id="MobiDB-lite"/>
    </source>
</evidence>
<evidence type="ECO:0000313" key="3">
    <source>
        <dbReference type="Proteomes" id="UP000199245"/>
    </source>
</evidence>
<dbReference type="EMBL" id="FMZW01000076">
    <property type="protein sequence ID" value="SDF81738.1"/>
    <property type="molecule type" value="Genomic_DNA"/>
</dbReference>
<evidence type="ECO:0000313" key="2">
    <source>
        <dbReference type="EMBL" id="SDF81738.1"/>
    </source>
</evidence>
<name>A0A1G7P624_9BRAD</name>
<dbReference type="AlphaFoldDB" id="A0A1G7P624"/>
<feature type="compositionally biased region" description="Basic and acidic residues" evidence="1">
    <location>
        <begin position="194"/>
        <end position="206"/>
    </location>
</feature>
<protein>
    <submittedName>
        <fullName evidence="2">Uncharacterized protein</fullName>
    </submittedName>
</protein>
<proteinExistence type="predicted"/>
<gene>
    <name evidence="2" type="ORF">SAMN05216337_10764</name>
</gene>
<feature type="region of interest" description="Disordered" evidence="1">
    <location>
        <begin position="187"/>
        <end position="231"/>
    </location>
</feature>
<reference evidence="2 3" key="1">
    <citation type="submission" date="2016-10" db="EMBL/GenBank/DDBJ databases">
        <authorList>
            <person name="de Groot N.N."/>
        </authorList>
    </citation>
    <scope>NUCLEOTIDE SEQUENCE [LARGE SCALE GENOMIC DNA]</scope>
    <source>
        <strain evidence="2 3">R5</strain>
    </source>
</reference>
<sequence>MPNAVSVATAKLIRVIATGLGMTFKPAVAVNDCWSPTLPRSAKTTTHPVAAPRARIRIPGRSVHESQHQRKGDQRVSAGDGDAQVQTLHCGLLTSRRRPPRYQPSARSGAGQLEFRIMVDLRDRPSGLAPVSCRRQPMGCLRPTEEVTLSFQLPACWAYHRTGREGGGRRLRDRRQRHGQASFIRLVGSPPAFEEDRHHSADCRPDRAHRRLRKRRRADRSRAGPDGSHTPILCRRKKCSEACS</sequence>